<evidence type="ECO:0000313" key="12">
    <source>
        <dbReference type="Proteomes" id="UP001338125"/>
    </source>
</evidence>
<dbReference type="NCBIfam" id="TIGR00614">
    <property type="entry name" value="recQ_fam"/>
    <property type="match status" value="1"/>
</dbReference>
<dbReference type="InterPro" id="IPR014001">
    <property type="entry name" value="Helicase_ATP-bd"/>
</dbReference>
<keyword evidence="5" id="KW-0067">ATP-binding</keyword>
<dbReference type="EMBL" id="JAVFKD010000016">
    <property type="protein sequence ID" value="KAK5988227.1"/>
    <property type="molecule type" value="Genomic_DNA"/>
</dbReference>
<dbReference type="SUPFAM" id="SSF52540">
    <property type="entry name" value="P-loop containing nucleoside triphosphate hydrolases"/>
    <property type="match status" value="1"/>
</dbReference>
<keyword evidence="2" id="KW-0547">Nucleotide-binding</keyword>
<evidence type="ECO:0000256" key="8">
    <source>
        <dbReference type="SAM" id="Coils"/>
    </source>
</evidence>
<dbReference type="InterPro" id="IPR001650">
    <property type="entry name" value="Helicase_C-like"/>
</dbReference>
<dbReference type="Proteomes" id="UP001338125">
    <property type="component" value="Unassembled WGS sequence"/>
</dbReference>
<dbReference type="Pfam" id="PF00271">
    <property type="entry name" value="Helicase_C"/>
    <property type="match status" value="1"/>
</dbReference>
<evidence type="ECO:0000256" key="2">
    <source>
        <dbReference type="ARBA" id="ARBA00022741"/>
    </source>
</evidence>
<keyword evidence="4 11" id="KW-0347">Helicase</keyword>
<keyword evidence="12" id="KW-1185">Reference proteome</keyword>
<dbReference type="PANTHER" id="PTHR13710">
    <property type="entry name" value="DNA HELICASE RECQ FAMILY MEMBER"/>
    <property type="match status" value="1"/>
</dbReference>
<name>A0ABR0S7R9_9HYPO</name>
<comment type="catalytic activity">
    <reaction evidence="6">
        <text>Couples ATP hydrolysis with the unwinding of duplex DNA by translocating in the 3'-5' direction.</text>
        <dbReference type="EC" id="5.6.2.4"/>
    </reaction>
</comment>
<feature type="domain" description="Helicase ATP-binding" evidence="9">
    <location>
        <begin position="1"/>
        <end position="127"/>
    </location>
</feature>
<dbReference type="InterPro" id="IPR011545">
    <property type="entry name" value="DEAD/DEAH_box_helicase_dom"/>
</dbReference>
<keyword evidence="3" id="KW-0378">Hydrolase</keyword>
<evidence type="ECO:0000259" key="10">
    <source>
        <dbReference type="PROSITE" id="PS51194"/>
    </source>
</evidence>
<evidence type="ECO:0000313" key="11">
    <source>
        <dbReference type="EMBL" id="KAK5988227.1"/>
    </source>
</evidence>
<dbReference type="EC" id="5.6.2.4" evidence="7"/>
<sequence>MKDQVDALKKNGIAVESLDSTKTPEESQFIRVALERGQLQLLYCAPERLILDSFLQAIRKVPGGVRLLVIDEAHCIAEWGRSFRPDYLKVARFAREVGPERVICLTATATPEVAEDLCKEFSIPEDGVFRLSPYRKNLDLHVETVKDKDDRLEKLLGFLETHQGPSLVYVKLPFEAESLAAQLQCHGLDASAYHAQLQSTEKEAIQDQFMLSKNQIAATNEYINKVVSTIAFGMGINKPDIRHVIHVGLPASIEQYSQQIGRAGRDGLTSQCVYYLDQNDFYIQECFARSDLPSKISIRRLLQDIFDERVLDLQVGETFKKNNYTQGQNCDVNQGPLKFIYAALELQFGLIREFSTEYRPSRFKVYYNYYNIMKSDKSPGAKAIKLFAAKNGKLHHLDITEAATDRNIPMQDIKKKLLQLERRGAVSVKDLGEMTEYRVLDRLPHTDEQIEELVDKLYEELEKREEETLGRARELLALVTANKCISLSLAEYVGAGLPDGKQNCGHCSFCLTGKPAVLCSKPTKPLDADRIRFIMDVCDIRDDPRLLAMVAFGAYSPRILKLRLHIKWADRQQIFRSLKDHDFNELLLAFTKACKTGGTDLNE</sequence>
<accession>A0ABR0S7R9</accession>
<evidence type="ECO:0000256" key="3">
    <source>
        <dbReference type="ARBA" id="ARBA00022801"/>
    </source>
</evidence>
<comment type="caution">
    <text evidence="11">The sequence shown here is derived from an EMBL/GenBank/DDBJ whole genome shotgun (WGS) entry which is preliminary data.</text>
</comment>
<evidence type="ECO:0000256" key="4">
    <source>
        <dbReference type="ARBA" id="ARBA00022806"/>
    </source>
</evidence>
<dbReference type="Pfam" id="PF00270">
    <property type="entry name" value="DEAD"/>
    <property type="match status" value="1"/>
</dbReference>
<gene>
    <name evidence="11" type="ORF">PT974_12367</name>
</gene>
<dbReference type="PROSITE" id="PS51192">
    <property type="entry name" value="HELICASE_ATP_BIND_1"/>
    <property type="match status" value="1"/>
</dbReference>
<evidence type="ECO:0000259" key="9">
    <source>
        <dbReference type="PROSITE" id="PS51192"/>
    </source>
</evidence>
<dbReference type="Gene3D" id="3.40.50.300">
    <property type="entry name" value="P-loop containing nucleotide triphosphate hydrolases"/>
    <property type="match status" value="2"/>
</dbReference>
<dbReference type="GO" id="GO:0004386">
    <property type="term" value="F:helicase activity"/>
    <property type="evidence" value="ECO:0007669"/>
    <property type="project" value="UniProtKB-KW"/>
</dbReference>
<dbReference type="PANTHER" id="PTHR13710:SF120">
    <property type="entry name" value="BIFUNCTIONAL 3'-5' EXONUCLEASE_ATP-DEPENDENT HELICASE WRN"/>
    <property type="match status" value="1"/>
</dbReference>
<reference evidence="11 12" key="1">
    <citation type="submission" date="2024-01" db="EMBL/GenBank/DDBJ databases">
        <title>Complete genome of Cladobotryum mycophilum ATHUM6906.</title>
        <authorList>
            <person name="Christinaki A.C."/>
            <person name="Myridakis A.I."/>
            <person name="Kouvelis V.N."/>
        </authorList>
    </citation>
    <scope>NUCLEOTIDE SEQUENCE [LARGE SCALE GENOMIC DNA]</scope>
    <source>
        <strain evidence="11 12">ATHUM6906</strain>
    </source>
</reference>
<organism evidence="11 12">
    <name type="scientific">Cladobotryum mycophilum</name>
    <dbReference type="NCBI Taxonomy" id="491253"/>
    <lineage>
        <taxon>Eukaryota</taxon>
        <taxon>Fungi</taxon>
        <taxon>Dikarya</taxon>
        <taxon>Ascomycota</taxon>
        <taxon>Pezizomycotina</taxon>
        <taxon>Sordariomycetes</taxon>
        <taxon>Hypocreomycetidae</taxon>
        <taxon>Hypocreales</taxon>
        <taxon>Hypocreaceae</taxon>
        <taxon>Cladobotryum</taxon>
    </lineage>
</organism>
<comment type="similarity">
    <text evidence="1">Belongs to the helicase family. RecQ subfamily.</text>
</comment>
<dbReference type="InterPro" id="IPR027417">
    <property type="entry name" value="P-loop_NTPase"/>
</dbReference>
<evidence type="ECO:0000256" key="6">
    <source>
        <dbReference type="ARBA" id="ARBA00034617"/>
    </source>
</evidence>
<feature type="domain" description="Helicase C-terminal" evidence="10">
    <location>
        <begin position="151"/>
        <end position="317"/>
    </location>
</feature>
<feature type="coiled-coil region" evidence="8">
    <location>
        <begin position="447"/>
        <end position="478"/>
    </location>
</feature>
<dbReference type="SMART" id="SM00490">
    <property type="entry name" value="HELICc"/>
    <property type="match status" value="1"/>
</dbReference>
<evidence type="ECO:0000256" key="1">
    <source>
        <dbReference type="ARBA" id="ARBA00005446"/>
    </source>
</evidence>
<evidence type="ECO:0000256" key="7">
    <source>
        <dbReference type="ARBA" id="ARBA00034808"/>
    </source>
</evidence>
<keyword evidence="8" id="KW-0175">Coiled coil</keyword>
<dbReference type="InterPro" id="IPR004589">
    <property type="entry name" value="DNA_helicase_ATP-dep_RecQ"/>
</dbReference>
<dbReference type="PROSITE" id="PS51194">
    <property type="entry name" value="HELICASE_CTER"/>
    <property type="match status" value="1"/>
</dbReference>
<evidence type="ECO:0000256" key="5">
    <source>
        <dbReference type="ARBA" id="ARBA00022840"/>
    </source>
</evidence>
<protein>
    <recommendedName>
        <fullName evidence="7">DNA 3'-5' helicase</fullName>
        <ecNumber evidence="7">5.6.2.4</ecNumber>
    </recommendedName>
</protein>
<proteinExistence type="inferred from homology"/>